<dbReference type="AlphaFoldDB" id="A0A7J9LZC1"/>
<protein>
    <submittedName>
        <fullName evidence="1">Uncharacterized protein</fullName>
    </submittedName>
</protein>
<dbReference type="Proteomes" id="UP000593576">
    <property type="component" value="Unassembled WGS sequence"/>
</dbReference>
<dbReference type="OrthoDB" id="10405029at2759"/>
<keyword evidence="2" id="KW-1185">Reference proteome</keyword>
<reference evidence="1 2" key="1">
    <citation type="journal article" date="2019" name="Genome Biol. Evol.">
        <title>Insights into the evolution of the New World diploid cottons (Gossypium, subgenus Houzingenia) based on genome sequencing.</title>
        <authorList>
            <person name="Grover C.E."/>
            <person name="Arick M.A. 2nd"/>
            <person name="Thrash A."/>
            <person name="Conover J.L."/>
            <person name="Sanders W.S."/>
            <person name="Peterson D.G."/>
            <person name="Frelichowski J.E."/>
            <person name="Scheffler J.A."/>
            <person name="Scheffler B.E."/>
            <person name="Wendel J.F."/>
        </authorList>
    </citation>
    <scope>NUCLEOTIDE SEQUENCE [LARGE SCALE GENOMIC DNA]</scope>
    <source>
        <strain evidence="1">1</strain>
        <tissue evidence="1">Leaf</tissue>
    </source>
</reference>
<sequence>MKQIHQTAKEDMEDKSNKNQCVEVENLKGNSELEEFTNLVGAQQLGHKKRSWSRLVNRDIFDTNMSETIMGKRKFNQEELDNNEPYSFVKDIAKRVKYNNGYLEVLTIIEPSWPISKDDLDSSQIILVATKWQADRKQ</sequence>
<comment type="caution">
    <text evidence="1">The sequence shown here is derived from an EMBL/GenBank/DDBJ whole genome shotgun (WGS) entry which is preliminary data.</text>
</comment>
<organism evidence="1 2">
    <name type="scientific">Gossypium schwendimanii</name>
    <name type="common">Cotton</name>
    <dbReference type="NCBI Taxonomy" id="34291"/>
    <lineage>
        <taxon>Eukaryota</taxon>
        <taxon>Viridiplantae</taxon>
        <taxon>Streptophyta</taxon>
        <taxon>Embryophyta</taxon>
        <taxon>Tracheophyta</taxon>
        <taxon>Spermatophyta</taxon>
        <taxon>Magnoliopsida</taxon>
        <taxon>eudicotyledons</taxon>
        <taxon>Gunneridae</taxon>
        <taxon>Pentapetalae</taxon>
        <taxon>rosids</taxon>
        <taxon>malvids</taxon>
        <taxon>Malvales</taxon>
        <taxon>Malvaceae</taxon>
        <taxon>Malvoideae</taxon>
        <taxon>Gossypium</taxon>
    </lineage>
</organism>
<proteinExistence type="predicted"/>
<name>A0A7J9LZC1_GOSSC</name>
<gene>
    <name evidence="1" type="ORF">Goshw_026787</name>
</gene>
<evidence type="ECO:0000313" key="1">
    <source>
        <dbReference type="EMBL" id="MBA0863866.1"/>
    </source>
</evidence>
<dbReference type="EMBL" id="JABFAF010000008">
    <property type="protein sequence ID" value="MBA0863866.1"/>
    <property type="molecule type" value="Genomic_DNA"/>
</dbReference>
<accession>A0A7J9LZC1</accession>
<evidence type="ECO:0000313" key="2">
    <source>
        <dbReference type="Proteomes" id="UP000593576"/>
    </source>
</evidence>